<accession>A0ABQ7MSD2</accession>
<evidence type="ECO:0000256" key="1">
    <source>
        <dbReference type="SAM" id="MobiDB-lite"/>
    </source>
</evidence>
<organism evidence="2 3">
    <name type="scientific">Brassica rapa subsp. trilocularis</name>
    <dbReference type="NCBI Taxonomy" id="1813537"/>
    <lineage>
        <taxon>Eukaryota</taxon>
        <taxon>Viridiplantae</taxon>
        <taxon>Streptophyta</taxon>
        <taxon>Embryophyta</taxon>
        <taxon>Tracheophyta</taxon>
        <taxon>Spermatophyta</taxon>
        <taxon>Magnoliopsida</taxon>
        <taxon>eudicotyledons</taxon>
        <taxon>Gunneridae</taxon>
        <taxon>Pentapetalae</taxon>
        <taxon>rosids</taxon>
        <taxon>malvids</taxon>
        <taxon>Brassicales</taxon>
        <taxon>Brassicaceae</taxon>
        <taxon>Brassiceae</taxon>
        <taxon>Brassica</taxon>
    </lineage>
</organism>
<sequence length="108" mass="12072">NIALNLSSTHFSLSRESPSVVYRLCSDPLFSVQIHRLRSDSLSLSSRSTVSVLNRRLRPDSSSLSRSTKQSRSRLKTSNIAESVSFSSDKKYDITQVKAPPQLQKTIC</sequence>
<feature type="non-terminal residue" evidence="2">
    <location>
        <position position="1"/>
    </location>
</feature>
<evidence type="ECO:0000313" key="2">
    <source>
        <dbReference type="EMBL" id="KAG5401098.1"/>
    </source>
</evidence>
<gene>
    <name evidence="2" type="primary">A04g505500.1_BraROA</name>
    <name evidence="2" type="ORF">IGI04_015705</name>
</gene>
<reference evidence="2 3" key="1">
    <citation type="submission" date="2021-03" db="EMBL/GenBank/DDBJ databases">
        <authorList>
            <person name="King G.J."/>
            <person name="Bancroft I."/>
            <person name="Baten A."/>
            <person name="Bloomfield J."/>
            <person name="Borpatragohain P."/>
            <person name="He Z."/>
            <person name="Irish N."/>
            <person name="Irwin J."/>
            <person name="Liu K."/>
            <person name="Mauleon R.P."/>
            <person name="Moore J."/>
            <person name="Morris R."/>
            <person name="Ostergaard L."/>
            <person name="Wang B."/>
            <person name="Wells R."/>
        </authorList>
    </citation>
    <scope>NUCLEOTIDE SEQUENCE [LARGE SCALE GENOMIC DNA]</scope>
    <source>
        <strain evidence="2">R-o-18</strain>
        <tissue evidence="2">Leaf</tissue>
    </source>
</reference>
<feature type="compositionally biased region" description="Low complexity" evidence="1">
    <location>
        <begin position="57"/>
        <end position="68"/>
    </location>
</feature>
<dbReference type="EMBL" id="JADBGQ010000004">
    <property type="protein sequence ID" value="KAG5401098.1"/>
    <property type="molecule type" value="Genomic_DNA"/>
</dbReference>
<feature type="region of interest" description="Disordered" evidence="1">
    <location>
        <begin position="57"/>
        <end position="78"/>
    </location>
</feature>
<name>A0ABQ7MSD2_BRACM</name>
<proteinExistence type="predicted"/>
<keyword evidence="3" id="KW-1185">Reference proteome</keyword>
<comment type="caution">
    <text evidence="2">The sequence shown here is derived from an EMBL/GenBank/DDBJ whole genome shotgun (WGS) entry which is preliminary data.</text>
</comment>
<evidence type="ECO:0000313" key="3">
    <source>
        <dbReference type="Proteomes" id="UP000823674"/>
    </source>
</evidence>
<dbReference type="Proteomes" id="UP000823674">
    <property type="component" value="Chromosome A04"/>
</dbReference>
<protein>
    <submittedName>
        <fullName evidence="2">Uncharacterized protein</fullName>
    </submittedName>
</protein>